<dbReference type="Proteomes" id="UP000191672">
    <property type="component" value="Unassembled WGS sequence"/>
</dbReference>
<dbReference type="CDD" id="cd11307">
    <property type="entry name" value="M35_Asp_f2_like"/>
    <property type="match status" value="1"/>
</dbReference>
<comment type="similarity">
    <text evidence="3">Belongs to the ZPS1 family.</text>
</comment>
<evidence type="ECO:0000256" key="3">
    <source>
        <dbReference type="ARBA" id="ARBA00060890"/>
    </source>
</evidence>
<evidence type="ECO:0000256" key="2">
    <source>
        <dbReference type="ARBA" id="ARBA00023180"/>
    </source>
</evidence>
<dbReference type="AlphaFoldDB" id="A0A1V6PXE0"/>
<dbReference type="EMBL" id="MDYN01000028">
    <property type="protein sequence ID" value="OQD81362.1"/>
    <property type="molecule type" value="Genomic_DNA"/>
</dbReference>
<name>A0A1V6PXE0_9EURO</name>
<evidence type="ECO:0000256" key="5">
    <source>
        <dbReference type="SAM" id="SignalP"/>
    </source>
</evidence>
<dbReference type="InterPro" id="IPR024079">
    <property type="entry name" value="MetalloPept_cat_dom_sf"/>
</dbReference>
<dbReference type="Pfam" id="PF13933">
    <property type="entry name" value="HRXXH"/>
    <property type="match status" value="1"/>
</dbReference>
<feature type="compositionally biased region" description="Basic and acidic residues" evidence="4">
    <location>
        <begin position="280"/>
        <end position="293"/>
    </location>
</feature>
<feature type="compositionally biased region" description="Basic and acidic residues" evidence="4">
    <location>
        <begin position="247"/>
        <end position="256"/>
    </location>
</feature>
<proteinExistence type="inferred from homology"/>
<protein>
    <recommendedName>
        <fullName evidence="6">Putative peptidase domain-containing protein</fullName>
    </recommendedName>
</protein>
<dbReference type="GO" id="GO:0009986">
    <property type="term" value="C:cell surface"/>
    <property type="evidence" value="ECO:0007669"/>
    <property type="project" value="TreeGrafter"/>
</dbReference>
<keyword evidence="1 5" id="KW-0732">Signal</keyword>
<feature type="compositionally biased region" description="Low complexity" evidence="4">
    <location>
        <begin position="257"/>
        <end position="277"/>
    </location>
</feature>
<dbReference type="GO" id="GO:0008270">
    <property type="term" value="F:zinc ion binding"/>
    <property type="evidence" value="ECO:0007669"/>
    <property type="project" value="TreeGrafter"/>
</dbReference>
<feature type="region of interest" description="Disordered" evidence="4">
    <location>
        <begin position="245"/>
        <end position="293"/>
    </location>
</feature>
<feature type="chain" id="PRO_5012506178" description="Putative peptidase domain-containing protein" evidence="5">
    <location>
        <begin position="17"/>
        <end position="293"/>
    </location>
</feature>
<evidence type="ECO:0000313" key="8">
    <source>
        <dbReference type="Proteomes" id="UP000191672"/>
    </source>
</evidence>
<dbReference type="GO" id="GO:0005178">
    <property type="term" value="F:integrin binding"/>
    <property type="evidence" value="ECO:0007669"/>
    <property type="project" value="TreeGrafter"/>
</dbReference>
<gene>
    <name evidence="7" type="ORF">PENANT_c028G07194</name>
</gene>
<keyword evidence="8" id="KW-1185">Reference proteome</keyword>
<dbReference type="Gene3D" id="3.40.390.10">
    <property type="entry name" value="Collagenase (Catalytic Domain)"/>
    <property type="match status" value="1"/>
</dbReference>
<dbReference type="GO" id="GO:0008237">
    <property type="term" value="F:metallopeptidase activity"/>
    <property type="evidence" value="ECO:0007669"/>
    <property type="project" value="InterPro"/>
</dbReference>
<evidence type="ECO:0000256" key="4">
    <source>
        <dbReference type="SAM" id="MobiDB-lite"/>
    </source>
</evidence>
<evidence type="ECO:0000259" key="6">
    <source>
        <dbReference type="Pfam" id="PF13933"/>
    </source>
</evidence>
<keyword evidence="2" id="KW-0325">Glycoprotein</keyword>
<dbReference type="STRING" id="416450.A0A1V6PXE0"/>
<dbReference type="FunFam" id="3.40.390.10:FF:000043">
    <property type="entry name" value="Major allergen Asp F2"/>
    <property type="match status" value="1"/>
</dbReference>
<dbReference type="PANTHER" id="PTHR39399">
    <property type="entry name" value="PROTEIN ZPS1"/>
    <property type="match status" value="1"/>
</dbReference>
<sequence length="293" mass="31838">MLFLNLLLSSAATAAALPTSVTSEGNQTQPFSQTGLAPWNAGAVNQYPIHSSCNATQHRQIEMGLLETMALAQHAKEHILRWRNESSIYRKYFGDSPSMEAVGAFDIVINGDKKDILFRCDNPDGNCGLDGWAGHWRGENATDETVICDLSYETRRSLSTMCGLGYTVSGSETNTFWASDLLHRLYHVPAVGQTWIDHFADGYEEVVDLAKENATLSTHDSETLQYFALEVYAYDIAAPGVGCPGVQHEHEDHGDETASAAATPSATATDKPSTTSDVPENCHTHEGGVLHCT</sequence>
<dbReference type="InterPro" id="IPR039124">
    <property type="entry name" value="PRA1-like"/>
</dbReference>
<accession>A0A1V6PXE0</accession>
<dbReference type="InterPro" id="IPR029482">
    <property type="entry name" value="HRXXH"/>
</dbReference>
<organism evidence="7 8">
    <name type="scientific">Penicillium antarcticum</name>
    <dbReference type="NCBI Taxonomy" id="416450"/>
    <lineage>
        <taxon>Eukaryota</taxon>
        <taxon>Fungi</taxon>
        <taxon>Dikarya</taxon>
        <taxon>Ascomycota</taxon>
        <taxon>Pezizomycotina</taxon>
        <taxon>Eurotiomycetes</taxon>
        <taxon>Eurotiomycetidae</taxon>
        <taxon>Eurotiales</taxon>
        <taxon>Aspergillaceae</taxon>
        <taxon>Penicillium</taxon>
    </lineage>
</organism>
<evidence type="ECO:0000313" key="7">
    <source>
        <dbReference type="EMBL" id="OQD81362.1"/>
    </source>
</evidence>
<dbReference type="OrthoDB" id="4689212at2759"/>
<feature type="signal peptide" evidence="5">
    <location>
        <begin position="1"/>
        <end position="16"/>
    </location>
</feature>
<reference evidence="8" key="1">
    <citation type="journal article" date="2017" name="Nat. Microbiol.">
        <title>Global analysis of biosynthetic gene clusters reveals vast potential of secondary metabolite production in Penicillium species.</title>
        <authorList>
            <person name="Nielsen J.C."/>
            <person name="Grijseels S."/>
            <person name="Prigent S."/>
            <person name="Ji B."/>
            <person name="Dainat J."/>
            <person name="Nielsen K.F."/>
            <person name="Frisvad J.C."/>
            <person name="Workman M."/>
            <person name="Nielsen J."/>
        </authorList>
    </citation>
    <scope>NUCLEOTIDE SEQUENCE [LARGE SCALE GENOMIC DNA]</scope>
    <source>
        <strain evidence="8">IBT 31811</strain>
    </source>
</reference>
<dbReference type="GO" id="GO:0009277">
    <property type="term" value="C:fungal-type cell wall"/>
    <property type="evidence" value="ECO:0007669"/>
    <property type="project" value="TreeGrafter"/>
</dbReference>
<dbReference type="SUPFAM" id="SSF55486">
    <property type="entry name" value="Metalloproteases ('zincins'), catalytic domain"/>
    <property type="match status" value="1"/>
</dbReference>
<dbReference type="PANTHER" id="PTHR39399:SF1">
    <property type="entry name" value="PROTEIN ZPS1"/>
    <property type="match status" value="1"/>
</dbReference>
<dbReference type="GO" id="GO:0005576">
    <property type="term" value="C:extracellular region"/>
    <property type="evidence" value="ECO:0007669"/>
    <property type="project" value="TreeGrafter"/>
</dbReference>
<comment type="caution">
    <text evidence="7">The sequence shown here is derived from an EMBL/GenBank/DDBJ whole genome shotgun (WGS) entry which is preliminary data.</text>
</comment>
<evidence type="ECO:0000256" key="1">
    <source>
        <dbReference type="ARBA" id="ARBA00022729"/>
    </source>
</evidence>
<feature type="domain" description="Putative peptidase" evidence="6">
    <location>
        <begin position="6"/>
        <end position="245"/>
    </location>
</feature>